<reference evidence="2 3" key="1">
    <citation type="submission" date="2024-02" db="EMBL/GenBank/DDBJ databases">
        <title>De novo assembly and annotation of 12 fungi associated with fruit tree decline syndrome in Ontario, Canada.</title>
        <authorList>
            <person name="Sulman M."/>
            <person name="Ellouze W."/>
            <person name="Ilyukhin E."/>
        </authorList>
    </citation>
    <scope>NUCLEOTIDE SEQUENCE [LARGE SCALE GENOMIC DNA]</scope>
    <source>
        <strain evidence="2 3">M11/M66-122</strain>
    </source>
</reference>
<feature type="region of interest" description="Disordered" evidence="1">
    <location>
        <begin position="36"/>
        <end position="70"/>
    </location>
</feature>
<evidence type="ECO:0000256" key="1">
    <source>
        <dbReference type="SAM" id="MobiDB-lite"/>
    </source>
</evidence>
<feature type="compositionally biased region" description="Low complexity" evidence="1">
    <location>
        <begin position="55"/>
        <end position="65"/>
    </location>
</feature>
<organism evidence="2 3">
    <name type="scientific">Diatrype stigma</name>
    <dbReference type="NCBI Taxonomy" id="117547"/>
    <lineage>
        <taxon>Eukaryota</taxon>
        <taxon>Fungi</taxon>
        <taxon>Dikarya</taxon>
        <taxon>Ascomycota</taxon>
        <taxon>Pezizomycotina</taxon>
        <taxon>Sordariomycetes</taxon>
        <taxon>Xylariomycetidae</taxon>
        <taxon>Xylariales</taxon>
        <taxon>Diatrypaceae</taxon>
        <taxon>Diatrype</taxon>
    </lineage>
</organism>
<dbReference type="AlphaFoldDB" id="A0AAN9UGX3"/>
<dbReference type="EMBL" id="JAKJXP020000090">
    <property type="protein sequence ID" value="KAK7747611.1"/>
    <property type="molecule type" value="Genomic_DNA"/>
</dbReference>
<accession>A0AAN9UGX3</accession>
<keyword evidence="3" id="KW-1185">Reference proteome</keyword>
<gene>
    <name evidence="2" type="ORF">SLS62_009022</name>
</gene>
<sequence>MDPGIAKHVGAGLLAEVEEESLEMLLASLQQQQQQQQQQANLSTSETVTDDHSSSAHAGNSSSNSTIHPKLLALPPGLRDLVVRHQKATTTASSSTAQQQQHQQTPVLSITGRYLPLLYHLVSTLIAAPHLYAVVVIDPEWRFDVTRLLLSSSPSSPTITTTTNPSYPATPSDLRHVHILRPPRTATTTTEGDSRGGGLRAALAAAREWMLYAPAPRHPSRDREWWGTVVVGGGDVGLGPGPGPGGGEMLVTSGWKGWLRVDREEVAGFAEAGSCSVEEALAQRGRRGEAVERARWVAACRWGGYAWRE</sequence>
<proteinExistence type="predicted"/>
<comment type="caution">
    <text evidence="2">The sequence shown here is derived from an EMBL/GenBank/DDBJ whole genome shotgun (WGS) entry which is preliminary data.</text>
</comment>
<evidence type="ECO:0000313" key="3">
    <source>
        <dbReference type="Proteomes" id="UP001320420"/>
    </source>
</evidence>
<protein>
    <submittedName>
        <fullName evidence="2">Uncharacterized protein</fullName>
    </submittedName>
</protein>
<evidence type="ECO:0000313" key="2">
    <source>
        <dbReference type="EMBL" id="KAK7747611.1"/>
    </source>
</evidence>
<dbReference type="Proteomes" id="UP001320420">
    <property type="component" value="Unassembled WGS sequence"/>
</dbReference>
<name>A0AAN9UGX3_9PEZI</name>